<dbReference type="STRING" id="1420916.AU14_13750"/>
<dbReference type="Proteomes" id="UP000061489">
    <property type="component" value="Chromosome"/>
</dbReference>
<dbReference type="RefSeq" id="WP_052472053.1">
    <property type="nucleotide sequence ID" value="NZ_CP007151.1"/>
</dbReference>
<organism evidence="1 2">
    <name type="scientific">Marinobacter similis</name>
    <dbReference type="NCBI Taxonomy" id="1420916"/>
    <lineage>
        <taxon>Bacteria</taxon>
        <taxon>Pseudomonadati</taxon>
        <taxon>Pseudomonadota</taxon>
        <taxon>Gammaproteobacteria</taxon>
        <taxon>Pseudomonadales</taxon>
        <taxon>Marinobacteraceae</taxon>
        <taxon>Marinobacter</taxon>
    </lineage>
</organism>
<dbReference type="OrthoDB" id="1495959at2"/>
<dbReference type="HOGENOM" id="CLU_105770_0_0_6"/>
<sequence>MSITEKSRFEQIRRNWNSRIRAWKTDRQNQKRYGEDAPRFAEQLWVPTDRIQRALKIGSSKQSGAVIASWPEKGYSMVSDLPSLRACLAHWRDGVSWEDSGIIDLMMAQIRRNGKVDRLRTHEEVKTRYQELDELFREVKRAGMLSSRQDFIPGNFREEGGILVHIGPDGEPVFGKKGHHRLAMAIALEFSVIPVQLGATYRPAIGHLLNYRQRTHH</sequence>
<keyword evidence="2" id="KW-1185">Reference proteome</keyword>
<proteinExistence type="predicted"/>
<reference evidence="1 2" key="1">
    <citation type="journal article" date="2014" name="Genome Announc.">
        <title>Draft Genome Sequences of Marinobacter similis A3d10T and Marinobacter salarius R9SW1T.</title>
        <authorList>
            <person name="Ivanova E.P."/>
            <person name="Ng H.J."/>
            <person name="Webb H.K."/>
            <person name="Feng G."/>
            <person name="Oshima K."/>
            <person name="Hattori M."/>
            <person name="Ohkuma M."/>
            <person name="Sergeev A.F."/>
            <person name="Mikhailov V.V."/>
            <person name="Crawford R.J."/>
            <person name="Sawabe T."/>
        </authorList>
    </citation>
    <scope>NUCLEOTIDE SEQUENCE [LARGE SCALE GENOMIC DNA]</scope>
    <source>
        <strain evidence="1 2">A3d10</strain>
    </source>
</reference>
<evidence type="ECO:0000313" key="2">
    <source>
        <dbReference type="Proteomes" id="UP000061489"/>
    </source>
</evidence>
<name>W5YM39_9GAMM</name>
<evidence type="ECO:0000313" key="1">
    <source>
        <dbReference type="EMBL" id="AHI30166.1"/>
    </source>
</evidence>
<protein>
    <submittedName>
        <fullName evidence="1">Uncharacterized protein</fullName>
    </submittedName>
</protein>
<dbReference type="EMBL" id="CP007151">
    <property type="protein sequence ID" value="AHI30166.1"/>
    <property type="molecule type" value="Genomic_DNA"/>
</dbReference>
<gene>
    <name evidence="1" type="ORF">AU14_13750</name>
</gene>
<dbReference type="KEGG" id="msx:AU14_13750"/>
<dbReference type="AlphaFoldDB" id="W5YM39"/>
<accession>W5YM39</accession>